<dbReference type="EMBL" id="CM046388">
    <property type="protein sequence ID" value="KAI8570697.1"/>
    <property type="molecule type" value="Genomic_DNA"/>
</dbReference>
<comment type="caution">
    <text evidence="1">The sequence shown here is derived from an EMBL/GenBank/DDBJ whole genome shotgun (WGS) entry which is preliminary data.</text>
</comment>
<sequence length="308" mass="31856">MGAQSRIVVAVFAVLFSTLWVSPAEAAAAAAPKPKFDILEVLAGSKQESFSTFISLLNQTGLAKEINARNTITVLAVGDGAIGGLASKNLDRIKDILSTHVILDYYGVDKLLELSSKKNTTVTTMYQATGVADGMQGYLKIVVLPNQGPQLTERIRIGSAAKGAPIDIRLLHDSEVAFKKFDYVVHSISGVIFTPGIDGLTPPPTVAPAPTKPPVAPAPHHNTTTATPAPAPSPVDDDADYDTPTPGAAPAPAPVLSSPSESVDAPTADDTPATTTPPPSSSAIHISSNYIFTALIVVLVSSFASAGL</sequence>
<evidence type="ECO:0000313" key="2">
    <source>
        <dbReference type="Proteomes" id="UP001062846"/>
    </source>
</evidence>
<name>A0ACC0PY72_RHOML</name>
<keyword evidence="2" id="KW-1185">Reference proteome</keyword>
<reference evidence="1" key="1">
    <citation type="submission" date="2022-02" db="EMBL/GenBank/DDBJ databases">
        <title>Plant Genome Project.</title>
        <authorList>
            <person name="Zhang R.-G."/>
        </authorList>
    </citation>
    <scope>NUCLEOTIDE SEQUENCE</scope>
    <source>
        <strain evidence="1">AT1</strain>
    </source>
</reference>
<gene>
    <name evidence="1" type="ORF">RHMOL_Rhmol01G0056300</name>
</gene>
<organism evidence="1 2">
    <name type="scientific">Rhododendron molle</name>
    <name type="common">Chinese azalea</name>
    <name type="synonym">Azalea mollis</name>
    <dbReference type="NCBI Taxonomy" id="49168"/>
    <lineage>
        <taxon>Eukaryota</taxon>
        <taxon>Viridiplantae</taxon>
        <taxon>Streptophyta</taxon>
        <taxon>Embryophyta</taxon>
        <taxon>Tracheophyta</taxon>
        <taxon>Spermatophyta</taxon>
        <taxon>Magnoliopsida</taxon>
        <taxon>eudicotyledons</taxon>
        <taxon>Gunneridae</taxon>
        <taxon>Pentapetalae</taxon>
        <taxon>asterids</taxon>
        <taxon>Ericales</taxon>
        <taxon>Ericaceae</taxon>
        <taxon>Ericoideae</taxon>
        <taxon>Rhodoreae</taxon>
        <taxon>Rhododendron</taxon>
    </lineage>
</organism>
<accession>A0ACC0PY72</accession>
<protein>
    <submittedName>
        <fullName evidence="1">Uncharacterized protein</fullName>
    </submittedName>
</protein>
<evidence type="ECO:0000313" key="1">
    <source>
        <dbReference type="EMBL" id="KAI8570697.1"/>
    </source>
</evidence>
<proteinExistence type="predicted"/>
<dbReference type="Proteomes" id="UP001062846">
    <property type="component" value="Chromosome 1"/>
</dbReference>